<reference evidence="2 3" key="1">
    <citation type="journal article" date="2020" name="BMC Genomics">
        <title>Intraspecific diversification of the crop wild relative Brassica cretica Lam. using demographic model selection.</title>
        <authorList>
            <person name="Kioukis A."/>
            <person name="Michalopoulou V.A."/>
            <person name="Briers L."/>
            <person name="Pirintsos S."/>
            <person name="Studholme D.J."/>
            <person name="Pavlidis P."/>
            <person name="Sarris P.F."/>
        </authorList>
    </citation>
    <scope>NUCLEOTIDE SEQUENCE [LARGE SCALE GENOMIC DNA]</scope>
    <source>
        <strain evidence="3">cv. PFS-1207/04</strain>
    </source>
</reference>
<keyword evidence="3" id="KW-1185">Reference proteome</keyword>
<dbReference type="Proteomes" id="UP000266723">
    <property type="component" value="Unassembled WGS sequence"/>
</dbReference>
<gene>
    <name evidence="2" type="ORF">DY000_02016369</name>
</gene>
<keyword evidence="1" id="KW-0812">Transmembrane</keyword>
<evidence type="ECO:0000256" key="1">
    <source>
        <dbReference type="SAM" id="Phobius"/>
    </source>
</evidence>
<proteinExistence type="predicted"/>
<keyword evidence="1" id="KW-0472">Membrane</keyword>
<evidence type="ECO:0000313" key="2">
    <source>
        <dbReference type="EMBL" id="KAF3567454.1"/>
    </source>
</evidence>
<evidence type="ECO:0000313" key="3">
    <source>
        <dbReference type="Proteomes" id="UP000266723"/>
    </source>
</evidence>
<feature type="transmembrane region" description="Helical" evidence="1">
    <location>
        <begin position="69"/>
        <end position="88"/>
    </location>
</feature>
<name>A0ABQ7D8Q5_BRACR</name>
<comment type="caution">
    <text evidence="2">The sequence shown here is derived from an EMBL/GenBank/DDBJ whole genome shotgun (WGS) entry which is preliminary data.</text>
</comment>
<dbReference type="EMBL" id="QGKV02000759">
    <property type="protein sequence ID" value="KAF3567454.1"/>
    <property type="molecule type" value="Genomic_DNA"/>
</dbReference>
<sequence>MVLGSETHHIYGGRLILSLGSGRSVLHLLRRLKTPGDCSFLSITIAGFSSDPMEYEGSLLSFRCLGGGFVPDLITLLTGAVESFVFWFRRKA</sequence>
<organism evidence="2 3">
    <name type="scientific">Brassica cretica</name>
    <name type="common">Mustard</name>
    <dbReference type="NCBI Taxonomy" id="69181"/>
    <lineage>
        <taxon>Eukaryota</taxon>
        <taxon>Viridiplantae</taxon>
        <taxon>Streptophyta</taxon>
        <taxon>Embryophyta</taxon>
        <taxon>Tracheophyta</taxon>
        <taxon>Spermatophyta</taxon>
        <taxon>Magnoliopsida</taxon>
        <taxon>eudicotyledons</taxon>
        <taxon>Gunneridae</taxon>
        <taxon>Pentapetalae</taxon>
        <taxon>rosids</taxon>
        <taxon>malvids</taxon>
        <taxon>Brassicales</taxon>
        <taxon>Brassicaceae</taxon>
        <taxon>Brassiceae</taxon>
        <taxon>Brassica</taxon>
    </lineage>
</organism>
<accession>A0ABQ7D8Q5</accession>
<protein>
    <submittedName>
        <fullName evidence="2">Uncharacterized protein</fullName>
    </submittedName>
</protein>
<keyword evidence="1" id="KW-1133">Transmembrane helix</keyword>